<keyword evidence="5" id="KW-1185">Reference proteome</keyword>
<dbReference type="PANTHER" id="PTHR21660:SF1">
    <property type="entry name" value="ACYL-COENZYME A THIOESTERASE 13"/>
    <property type="match status" value="1"/>
</dbReference>
<dbReference type="CDD" id="cd03443">
    <property type="entry name" value="PaaI_thioesterase"/>
    <property type="match status" value="1"/>
</dbReference>
<evidence type="ECO:0000259" key="3">
    <source>
        <dbReference type="Pfam" id="PF03061"/>
    </source>
</evidence>
<feature type="non-terminal residue" evidence="4">
    <location>
        <position position="1"/>
    </location>
</feature>
<accession>A0A4P9Z3Q7</accession>
<evidence type="ECO:0000256" key="1">
    <source>
        <dbReference type="ARBA" id="ARBA00008324"/>
    </source>
</evidence>
<gene>
    <name evidence="4" type="ORF">SYNPS1DRAFT_9726</name>
</gene>
<dbReference type="SUPFAM" id="SSF54637">
    <property type="entry name" value="Thioesterase/thiol ester dehydrase-isomerase"/>
    <property type="match status" value="1"/>
</dbReference>
<comment type="similarity">
    <text evidence="1">Belongs to the thioesterase PaaI family.</text>
</comment>
<sequence length="86" mass="9679">RVIFEFKVLPRDCNYAPTVHGSLLALLVDNCTTTMLYTLPNYYKWGGLSVNMNLNYHKPALPGQVIIIDAYSEKQGKKVTFTAAKI</sequence>
<dbReference type="PANTHER" id="PTHR21660">
    <property type="entry name" value="THIOESTERASE SUPERFAMILY MEMBER-RELATED"/>
    <property type="match status" value="1"/>
</dbReference>
<name>A0A4P9Z3Q7_9FUNG</name>
<dbReference type="InterPro" id="IPR029069">
    <property type="entry name" value="HotDog_dom_sf"/>
</dbReference>
<feature type="non-terminal residue" evidence="4">
    <location>
        <position position="86"/>
    </location>
</feature>
<reference evidence="5" key="1">
    <citation type="journal article" date="2018" name="Nat. Microbiol.">
        <title>Leveraging single-cell genomics to expand the fungal tree of life.</title>
        <authorList>
            <person name="Ahrendt S.R."/>
            <person name="Quandt C.A."/>
            <person name="Ciobanu D."/>
            <person name="Clum A."/>
            <person name="Salamov A."/>
            <person name="Andreopoulos B."/>
            <person name="Cheng J.F."/>
            <person name="Woyke T."/>
            <person name="Pelin A."/>
            <person name="Henrissat B."/>
            <person name="Reynolds N.K."/>
            <person name="Benny G.L."/>
            <person name="Smith M.E."/>
            <person name="James T.Y."/>
            <person name="Grigoriev I.V."/>
        </authorList>
    </citation>
    <scope>NUCLEOTIDE SEQUENCE [LARGE SCALE GENOMIC DNA]</scope>
    <source>
        <strain evidence="5">Benny S71-1</strain>
    </source>
</reference>
<dbReference type="Pfam" id="PF03061">
    <property type="entry name" value="4HBT"/>
    <property type="match status" value="1"/>
</dbReference>
<dbReference type="OrthoDB" id="46529at2759"/>
<keyword evidence="2" id="KW-0378">Hydrolase</keyword>
<dbReference type="AlphaFoldDB" id="A0A4P9Z3Q7"/>
<evidence type="ECO:0000313" key="4">
    <source>
        <dbReference type="EMBL" id="RKP26662.1"/>
    </source>
</evidence>
<dbReference type="InterPro" id="IPR006683">
    <property type="entry name" value="Thioestr_dom"/>
</dbReference>
<feature type="domain" description="Thioesterase" evidence="3">
    <location>
        <begin position="18"/>
        <end position="85"/>
    </location>
</feature>
<dbReference type="InterPro" id="IPR039298">
    <property type="entry name" value="ACOT13"/>
</dbReference>
<evidence type="ECO:0000256" key="2">
    <source>
        <dbReference type="ARBA" id="ARBA00022801"/>
    </source>
</evidence>
<proteinExistence type="inferred from homology"/>
<dbReference type="EMBL" id="KZ989364">
    <property type="protein sequence ID" value="RKP26662.1"/>
    <property type="molecule type" value="Genomic_DNA"/>
</dbReference>
<protein>
    <submittedName>
        <fullName evidence="4">HotDog domain-containing protein</fullName>
    </submittedName>
</protein>
<organism evidence="4 5">
    <name type="scientific">Syncephalis pseudoplumigaleata</name>
    <dbReference type="NCBI Taxonomy" id="1712513"/>
    <lineage>
        <taxon>Eukaryota</taxon>
        <taxon>Fungi</taxon>
        <taxon>Fungi incertae sedis</taxon>
        <taxon>Zoopagomycota</taxon>
        <taxon>Zoopagomycotina</taxon>
        <taxon>Zoopagomycetes</taxon>
        <taxon>Zoopagales</taxon>
        <taxon>Piptocephalidaceae</taxon>
        <taxon>Syncephalis</taxon>
    </lineage>
</organism>
<dbReference type="Gene3D" id="3.10.129.10">
    <property type="entry name" value="Hotdog Thioesterase"/>
    <property type="match status" value="1"/>
</dbReference>
<dbReference type="Proteomes" id="UP000278143">
    <property type="component" value="Unassembled WGS sequence"/>
</dbReference>
<evidence type="ECO:0000313" key="5">
    <source>
        <dbReference type="Proteomes" id="UP000278143"/>
    </source>
</evidence>
<dbReference type="GO" id="GO:0047617">
    <property type="term" value="F:fatty acyl-CoA hydrolase activity"/>
    <property type="evidence" value="ECO:0007669"/>
    <property type="project" value="InterPro"/>
</dbReference>